<evidence type="ECO:0000313" key="1">
    <source>
        <dbReference type="Proteomes" id="UP000887565"/>
    </source>
</evidence>
<reference evidence="2" key="1">
    <citation type="submission" date="2022-11" db="UniProtKB">
        <authorList>
            <consortium name="WormBaseParasite"/>
        </authorList>
    </citation>
    <scope>IDENTIFICATION</scope>
</reference>
<organism evidence="1 2">
    <name type="scientific">Romanomermis culicivorax</name>
    <name type="common">Nematode worm</name>
    <dbReference type="NCBI Taxonomy" id="13658"/>
    <lineage>
        <taxon>Eukaryota</taxon>
        <taxon>Metazoa</taxon>
        <taxon>Ecdysozoa</taxon>
        <taxon>Nematoda</taxon>
        <taxon>Enoplea</taxon>
        <taxon>Dorylaimia</taxon>
        <taxon>Mermithida</taxon>
        <taxon>Mermithoidea</taxon>
        <taxon>Mermithidae</taxon>
        <taxon>Romanomermis</taxon>
    </lineage>
</organism>
<name>A0A915I1F0_ROMCU</name>
<sequence length="91" mass="9894">MEYSSHSSGAVRHRAAKYSWPLTSSSSGTLNSSGCIHLSSHFLLELFETSQKVSSYRSTTATAMTNTKDRVAVRFSSNSGMKPIVDTCTIL</sequence>
<dbReference type="AlphaFoldDB" id="A0A915I1F0"/>
<proteinExistence type="predicted"/>
<protein>
    <submittedName>
        <fullName evidence="2">Uncharacterized protein</fullName>
    </submittedName>
</protein>
<accession>A0A915I1F0</accession>
<dbReference type="Proteomes" id="UP000887565">
    <property type="component" value="Unplaced"/>
</dbReference>
<dbReference type="WBParaSite" id="nRc.2.0.1.t07967-RA">
    <property type="protein sequence ID" value="nRc.2.0.1.t07967-RA"/>
    <property type="gene ID" value="nRc.2.0.1.g07967"/>
</dbReference>
<evidence type="ECO:0000313" key="2">
    <source>
        <dbReference type="WBParaSite" id="nRc.2.0.1.t07967-RA"/>
    </source>
</evidence>
<keyword evidence="1" id="KW-1185">Reference proteome</keyword>